<protein>
    <submittedName>
        <fullName evidence="1">Uncharacterized protein</fullName>
    </submittedName>
</protein>
<organism evidence="1 2">
    <name type="scientific">Porites evermanni</name>
    <dbReference type="NCBI Taxonomy" id="104178"/>
    <lineage>
        <taxon>Eukaryota</taxon>
        <taxon>Metazoa</taxon>
        <taxon>Cnidaria</taxon>
        <taxon>Anthozoa</taxon>
        <taxon>Hexacorallia</taxon>
        <taxon>Scleractinia</taxon>
        <taxon>Fungiina</taxon>
        <taxon>Poritidae</taxon>
        <taxon>Porites</taxon>
    </lineage>
</organism>
<accession>A0ABN8SSS6</accession>
<gene>
    <name evidence="1" type="ORF">PEVE_00027362</name>
</gene>
<reference evidence="1 2" key="1">
    <citation type="submission" date="2022-05" db="EMBL/GenBank/DDBJ databases">
        <authorList>
            <consortium name="Genoscope - CEA"/>
            <person name="William W."/>
        </authorList>
    </citation>
    <scope>NUCLEOTIDE SEQUENCE [LARGE SCALE GENOMIC DNA]</scope>
</reference>
<proteinExistence type="predicted"/>
<comment type="caution">
    <text evidence="1">The sequence shown here is derived from an EMBL/GenBank/DDBJ whole genome shotgun (WGS) entry which is preliminary data.</text>
</comment>
<sequence>MRADELMQRMWDEDVVGMADQNKRLTAEEVLAARKEAQSIQGVVLLKTDLSLKKHLQPRLEVAEKYCKVIEAKPTYQEWFSELPEFSRGQFSRCYRIAEEIVVYTFIHTVVDACLLAYADVTYIGQKYEDAAREEEGKQ</sequence>
<keyword evidence="2" id="KW-1185">Reference proteome</keyword>
<name>A0ABN8SSS6_9CNID</name>
<dbReference type="Proteomes" id="UP001159427">
    <property type="component" value="Unassembled WGS sequence"/>
</dbReference>
<dbReference type="EMBL" id="CALNXI010003752">
    <property type="protein sequence ID" value="CAH3194212.1"/>
    <property type="molecule type" value="Genomic_DNA"/>
</dbReference>
<evidence type="ECO:0000313" key="2">
    <source>
        <dbReference type="Proteomes" id="UP001159427"/>
    </source>
</evidence>
<evidence type="ECO:0000313" key="1">
    <source>
        <dbReference type="EMBL" id="CAH3194212.1"/>
    </source>
</evidence>
<feature type="non-terminal residue" evidence="1">
    <location>
        <position position="139"/>
    </location>
</feature>